<dbReference type="InterPro" id="IPR000160">
    <property type="entry name" value="GGDEF_dom"/>
</dbReference>
<keyword evidence="7" id="KW-1185">Reference proteome</keyword>
<feature type="domain" description="GGDEF" evidence="5">
    <location>
        <begin position="344"/>
        <end position="479"/>
    </location>
</feature>
<comment type="catalytic activity">
    <reaction evidence="2">
        <text>2 GTP = 3',3'-c-di-GMP + 2 diphosphate</text>
        <dbReference type="Rhea" id="RHEA:24898"/>
        <dbReference type="ChEBI" id="CHEBI:33019"/>
        <dbReference type="ChEBI" id="CHEBI:37565"/>
        <dbReference type="ChEBI" id="CHEBI:58805"/>
        <dbReference type="EC" id="2.7.7.65"/>
    </reaction>
</comment>
<feature type="transmembrane region" description="Helical" evidence="3">
    <location>
        <begin position="27"/>
        <end position="44"/>
    </location>
</feature>
<feature type="transmembrane region" description="Helical" evidence="3">
    <location>
        <begin position="87"/>
        <end position="108"/>
    </location>
</feature>
<keyword evidence="3" id="KW-0812">Transmembrane</keyword>
<protein>
    <recommendedName>
        <fullName evidence="1">diguanylate cyclase</fullName>
        <ecNumber evidence="1">2.7.7.65</ecNumber>
    </recommendedName>
</protein>
<dbReference type="PANTHER" id="PTHR45138">
    <property type="entry name" value="REGULATORY COMPONENTS OF SENSORY TRANSDUCTION SYSTEM"/>
    <property type="match status" value="1"/>
</dbReference>
<feature type="transmembrane region" description="Helical" evidence="3">
    <location>
        <begin position="276"/>
        <end position="297"/>
    </location>
</feature>
<dbReference type="CDD" id="cd01949">
    <property type="entry name" value="GGDEF"/>
    <property type="match status" value="1"/>
</dbReference>
<name>A0ABS3B8E1_9XANT</name>
<feature type="transmembrane region" description="Helical" evidence="3">
    <location>
        <begin position="186"/>
        <end position="207"/>
    </location>
</feature>
<keyword evidence="3" id="KW-1133">Transmembrane helix</keyword>
<feature type="transmembrane region" description="Helical" evidence="3">
    <location>
        <begin position="56"/>
        <end position="81"/>
    </location>
</feature>
<dbReference type="Gene3D" id="3.30.70.270">
    <property type="match status" value="1"/>
</dbReference>
<evidence type="ECO:0000313" key="7">
    <source>
        <dbReference type="Proteomes" id="UP000695802"/>
    </source>
</evidence>
<dbReference type="NCBIfam" id="TIGR00254">
    <property type="entry name" value="GGDEF"/>
    <property type="match status" value="1"/>
</dbReference>
<keyword evidence="3" id="KW-0472">Membrane</keyword>
<dbReference type="Proteomes" id="UP000695802">
    <property type="component" value="Unassembled WGS sequence"/>
</dbReference>
<dbReference type="SUPFAM" id="SSF55073">
    <property type="entry name" value="Nucleotide cyclase"/>
    <property type="match status" value="1"/>
</dbReference>
<dbReference type="EMBL" id="JAFIWB010000044">
    <property type="protein sequence ID" value="MBN6104885.1"/>
    <property type="molecule type" value="Genomic_DNA"/>
</dbReference>
<evidence type="ECO:0000259" key="5">
    <source>
        <dbReference type="PROSITE" id="PS50887"/>
    </source>
</evidence>
<evidence type="ECO:0000313" key="6">
    <source>
        <dbReference type="EMBL" id="MBN6104885.1"/>
    </source>
</evidence>
<feature type="transmembrane region" description="Helical" evidence="3">
    <location>
        <begin position="162"/>
        <end position="179"/>
    </location>
</feature>
<proteinExistence type="predicted"/>
<evidence type="ECO:0000256" key="2">
    <source>
        <dbReference type="ARBA" id="ARBA00034247"/>
    </source>
</evidence>
<keyword evidence="4" id="KW-0732">Signal</keyword>
<dbReference type="RefSeq" id="WP_206231175.1">
    <property type="nucleotide sequence ID" value="NZ_JAFIWB010000044.1"/>
</dbReference>
<dbReference type="PROSITE" id="PS50887">
    <property type="entry name" value="GGDEF"/>
    <property type="match status" value="1"/>
</dbReference>
<sequence>MFLPILVIGLLLAHALAAHAGGSAAPAAQWCGLAVQAMAVLAVLRRLRRAPAMDRMPWRLLGAMVGVQMLWTGCNLLALLFPPHGPALQKLGVMFSGSSMIPALYLIARSFNRSQPRLIVALDAVLALVGAGLLFLLIDLALSSSNGFSEPDVNLIINHADAIDLLLASMATLRLLGAGGCSRRHFYLSASAYLWINGAVAALYNRIELGGLPWWGGLLIDLPGMALVLVASLPRGRWLRHARPSMRSAELIAAFAPIVFSLAVLLLAISVSRVSFFWGMAAATLAVMVYGAHVAFLHSEHLEIQRLSRVSTRRLQQQVARDPLTGIANRVGLAARLRDMDDGRDCSLLMIDIDFFKQFNDSHGHVRGDACLVKVATALAEALPAQTAMVARYGGEEFAVVLPDTVADAAHAIARRLLAAIEQRQIPHPASPLGVVTVSIGIATRPASAEAAIDLLHQADAALYRAKRNGRNCCAHAQDAAAEMQGVAAPC</sequence>
<feature type="signal peptide" evidence="4">
    <location>
        <begin position="1"/>
        <end position="20"/>
    </location>
</feature>
<feature type="transmembrane region" description="Helical" evidence="3">
    <location>
        <begin position="120"/>
        <end position="142"/>
    </location>
</feature>
<dbReference type="Pfam" id="PF00990">
    <property type="entry name" value="GGDEF"/>
    <property type="match status" value="1"/>
</dbReference>
<organism evidence="6 7">
    <name type="scientific">Xanthomonas bonasiae</name>
    <dbReference type="NCBI Taxonomy" id="2810351"/>
    <lineage>
        <taxon>Bacteria</taxon>
        <taxon>Pseudomonadati</taxon>
        <taxon>Pseudomonadota</taxon>
        <taxon>Gammaproteobacteria</taxon>
        <taxon>Lysobacterales</taxon>
        <taxon>Lysobacteraceae</taxon>
        <taxon>Xanthomonas</taxon>
    </lineage>
</organism>
<feature type="chain" id="PRO_5045284159" description="diguanylate cyclase" evidence="4">
    <location>
        <begin position="21"/>
        <end position="491"/>
    </location>
</feature>
<reference evidence="6 7" key="1">
    <citation type="submission" date="2021-02" db="EMBL/GenBank/DDBJ databases">
        <title>Taxonomically Unique Crown Gall-Associated Xanthomonas Stains Have Deficiency in Virulence Repertories.</title>
        <authorList>
            <person name="Mafakheri H."/>
            <person name="Taghavi S.M."/>
            <person name="Dimkic I."/>
            <person name="Nemanja K."/>
            <person name="Osdaghi E."/>
        </authorList>
    </citation>
    <scope>NUCLEOTIDE SEQUENCE [LARGE SCALE GENOMIC DNA]</scope>
    <source>
        <strain evidence="6 7">FX4</strain>
    </source>
</reference>
<dbReference type="InterPro" id="IPR043128">
    <property type="entry name" value="Rev_trsase/Diguanyl_cyclase"/>
</dbReference>
<gene>
    <name evidence="6" type="ORF">JR064_22220</name>
</gene>
<feature type="transmembrane region" description="Helical" evidence="3">
    <location>
        <begin position="251"/>
        <end position="270"/>
    </location>
</feature>
<dbReference type="EC" id="2.7.7.65" evidence="1"/>
<feature type="transmembrane region" description="Helical" evidence="3">
    <location>
        <begin position="213"/>
        <end position="231"/>
    </location>
</feature>
<dbReference type="SMART" id="SM00267">
    <property type="entry name" value="GGDEF"/>
    <property type="match status" value="1"/>
</dbReference>
<evidence type="ECO:0000256" key="4">
    <source>
        <dbReference type="SAM" id="SignalP"/>
    </source>
</evidence>
<evidence type="ECO:0000256" key="3">
    <source>
        <dbReference type="SAM" id="Phobius"/>
    </source>
</evidence>
<dbReference type="InterPro" id="IPR029787">
    <property type="entry name" value="Nucleotide_cyclase"/>
</dbReference>
<accession>A0ABS3B8E1</accession>
<comment type="caution">
    <text evidence="6">The sequence shown here is derived from an EMBL/GenBank/DDBJ whole genome shotgun (WGS) entry which is preliminary data.</text>
</comment>
<dbReference type="PANTHER" id="PTHR45138:SF9">
    <property type="entry name" value="DIGUANYLATE CYCLASE DGCM-RELATED"/>
    <property type="match status" value="1"/>
</dbReference>
<evidence type="ECO:0000256" key="1">
    <source>
        <dbReference type="ARBA" id="ARBA00012528"/>
    </source>
</evidence>
<dbReference type="InterPro" id="IPR050469">
    <property type="entry name" value="Diguanylate_Cyclase"/>
</dbReference>